<evidence type="ECO:0000313" key="8">
    <source>
        <dbReference type="Proteomes" id="UP000462152"/>
    </source>
</evidence>
<dbReference type="RefSeq" id="WP_129316352.1">
    <property type="nucleotide sequence ID" value="NZ_NOIQ01000025.1"/>
</dbReference>
<name>A0A7K1LLB9_9MICC</name>
<dbReference type="AlphaFoldDB" id="A0A7K1LLB9"/>
<proteinExistence type="predicted"/>
<dbReference type="InterPro" id="IPR029060">
    <property type="entry name" value="PIN-like_dom_sf"/>
</dbReference>
<dbReference type="Pfam" id="PF13470">
    <property type="entry name" value="PIN_3"/>
    <property type="match status" value="1"/>
</dbReference>
<keyword evidence="4" id="KW-0460">Magnesium</keyword>
<evidence type="ECO:0000313" key="7">
    <source>
        <dbReference type="EMBL" id="MUN55732.1"/>
    </source>
</evidence>
<dbReference type="InterPro" id="IPR058652">
    <property type="entry name" value="VapC50_C"/>
</dbReference>
<keyword evidence="2" id="KW-0479">Metal-binding</keyword>
<keyword evidence="1" id="KW-0540">Nuclease</keyword>
<protein>
    <submittedName>
        <fullName evidence="7">PIN domain-containing protein</fullName>
    </submittedName>
</protein>
<keyword evidence="3" id="KW-0378">Hydrolase</keyword>
<dbReference type="Proteomes" id="UP000462152">
    <property type="component" value="Unassembled WGS sequence"/>
</dbReference>
<reference evidence="7 8" key="1">
    <citation type="submission" date="2019-12" db="EMBL/GenBank/DDBJ databases">
        <authorList>
            <person name="Li J."/>
            <person name="Shi Y."/>
            <person name="Xu G."/>
            <person name="Xiao D."/>
            <person name="Ran X."/>
        </authorList>
    </citation>
    <scope>NUCLEOTIDE SEQUENCE [LARGE SCALE GENOMIC DNA]</scope>
    <source>
        <strain evidence="7 8">JCM 15915</strain>
    </source>
</reference>
<dbReference type="InterPro" id="IPR002716">
    <property type="entry name" value="PIN_dom"/>
</dbReference>
<dbReference type="GO" id="GO:0004518">
    <property type="term" value="F:nuclease activity"/>
    <property type="evidence" value="ECO:0007669"/>
    <property type="project" value="UniProtKB-KW"/>
</dbReference>
<feature type="domain" description="VapC50 C-terminal" evidence="6">
    <location>
        <begin position="127"/>
        <end position="178"/>
    </location>
</feature>
<sequence>MACPVVLDACVLIPMPVVDILLRLGSARQFRPLWSEEILDEIERNLVAKLNVPPAKARRRLTAMRRCFPDALVRDYESLIPAMTNEPKDRHVLAAAVRSGAELIVTFNRKDFPAESVAPYDLDVRSPDEFLLDQLNLDADVVVAAVRGILRDAQHPAMTRERYLAGLSRCGLSVFARATAGHMSER</sequence>
<accession>A0A7K1LLB9</accession>
<comment type="caution">
    <text evidence="7">The sequence shown here is derived from an EMBL/GenBank/DDBJ whole genome shotgun (WGS) entry which is preliminary data.</text>
</comment>
<evidence type="ECO:0000256" key="2">
    <source>
        <dbReference type="ARBA" id="ARBA00022723"/>
    </source>
</evidence>
<feature type="domain" description="PIN" evidence="5">
    <location>
        <begin position="5"/>
        <end position="110"/>
    </location>
</feature>
<dbReference type="SUPFAM" id="SSF88723">
    <property type="entry name" value="PIN domain-like"/>
    <property type="match status" value="1"/>
</dbReference>
<dbReference type="GO" id="GO:0046872">
    <property type="term" value="F:metal ion binding"/>
    <property type="evidence" value="ECO:0007669"/>
    <property type="project" value="UniProtKB-KW"/>
</dbReference>
<evidence type="ECO:0000256" key="4">
    <source>
        <dbReference type="ARBA" id="ARBA00022842"/>
    </source>
</evidence>
<dbReference type="EMBL" id="WOGT01000008">
    <property type="protein sequence ID" value="MUN55732.1"/>
    <property type="molecule type" value="Genomic_DNA"/>
</dbReference>
<gene>
    <name evidence="7" type="ORF">GMA10_11005</name>
</gene>
<evidence type="ECO:0000256" key="1">
    <source>
        <dbReference type="ARBA" id="ARBA00022722"/>
    </source>
</evidence>
<dbReference type="OrthoDB" id="113459at2"/>
<evidence type="ECO:0000259" key="5">
    <source>
        <dbReference type="Pfam" id="PF13470"/>
    </source>
</evidence>
<organism evidence="7 8">
    <name type="scientific">Rothia koreensis</name>
    <dbReference type="NCBI Taxonomy" id="592378"/>
    <lineage>
        <taxon>Bacteria</taxon>
        <taxon>Bacillati</taxon>
        <taxon>Actinomycetota</taxon>
        <taxon>Actinomycetes</taxon>
        <taxon>Micrococcales</taxon>
        <taxon>Micrococcaceae</taxon>
        <taxon>Rothia</taxon>
    </lineage>
</organism>
<evidence type="ECO:0000256" key="3">
    <source>
        <dbReference type="ARBA" id="ARBA00022801"/>
    </source>
</evidence>
<evidence type="ECO:0000259" key="6">
    <source>
        <dbReference type="Pfam" id="PF26343"/>
    </source>
</evidence>
<dbReference type="Pfam" id="PF26343">
    <property type="entry name" value="VapC50_C"/>
    <property type="match status" value="1"/>
</dbReference>
<keyword evidence="8" id="KW-1185">Reference proteome</keyword>
<dbReference type="GO" id="GO:0016787">
    <property type="term" value="F:hydrolase activity"/>
    <property type="evidence" value="ECO:0007669"/>
    <property type="project" value="UniProtKB-KW"/>
</dbReference>